<sequence length="340" mass="37577">VVDPNTLTKFEKDLVQFLEFFDLIPFRDLLKAKGDDTTLDSVLRKMSRATDAQWKAHLAATRRQRAAVNQPNSVPANTPLVAENSPAIKRGIVDIEENVGGSHVGDEILDALAVDAKSPKNKKAKKEKVVSKDFGPVEKISATEGRAKTFIPTESSHLPLSLSVDAAEFIDDHYSFNWEDEKIQNMDLEEATTLKLSHELRAILMGRVVTHKAAALAREMKARRAELDEANGKMKEAKDSARAFEDDLKKEERTRVNEVNTLLEDAEQALKLKDKEIKEVDPFKVIKDGNLVDQEVPATPGPSGAPTEGEVKVAGENPDVIIDVAQPGFRTFLVYGDLTL</sequence>
<evidence type="ECO:0000313" key="2">
    <source>
        <dbReference type="EMBL" id="MCH82620.1"/>
    </source>
</evidence>
<organism evidence="2 3">
    <name type="scientific">Trifolium medium</name>
    <dbReference type="NCBI Taxonomy" id="97028"/>
    <lineage>
        <taxon>Eukaryota</taxon>
        <taxon>Viridiplantae</taxon>
        <taxon>Streptophyta</taxon>
        <taxon>Embryophyta</taxon>
        <taxon>Tracheophyta</taxon>
        <taxon>Spermatophyta</taxon>
        <taxon>Magnoliopsida</taxon>
        <taxon>eudicotyledons</taxon>
        <taxon>Gunneridae</taxon>
        <taxon>Pentapetalae</taxon>
        <taxon>rosids</taxon>
        <taxon>fabids</taxon>
        <taxon>Fabales</taxon>
        <taxon>Fabaceae</taxon>
        <taxon>Papilionoideae</taxon>
        <taxon>50 kb inversion clade</taxon>
        <taxon>NPAAA clade</taxon>
        <taxon>Hologalegina</taxon>
        <taxon>IRL clade</taxon>
        <taxon>Trifolieae</taxon>
        <taxon>Trifolium</taxon>
    </lineage>
</organism>
<dbReference type="EMBL" id="LXQA010003938">
    <property type="protein sequence ID" value="MCH82620.1"/>
    <property type="molecule type" value="Genomic_DNA"/>
</dbReference>
<reference evidence="2 3" key="1">
    <citation type="journal article" date="2018" name="Front. Plant Sci.">
        <title>Red Clover (Trifolium pratense) and Zigzag Clover (T. medium) - A Picture of Genomic Similarities and Differences.</title>
        <authorList>
            <person name="Dluhosova J."/>
            <person name="Istvanek J."/>
            <person name="Nedelnik J."/>
            <person name="Repkova J."/>
        </authorList>
    </citation>
    <scope>NUCLEOTIDE SEQUENCE [LARGE SCALE GENOMIC DNA]</scope>
    <source>
        <strain evidence="3">cv. 10/8</strain>
        <tissue evidence="2">Leaf</tissue>
    </source>
</reference>
<gene>
    <name evidence="2" type="ORF">A2U01_0003431</name>
</gene>
<evidence type="ECO:0000256" key="1">
    <source>
        <dbReference type="SAM" id="Coils"/>
    </source>
</evidence>
<dbReference type="AlphaFoldDB" id="A0A392M5F8"/>
<protein>
    <submittedName>
        <fullName evidence="2">Uncharacterized protein</fullName>
    </submittedName>
</protein>
<name>A0A392M5F8_9FABA</name>
<comment type="caution">
    <text evidence="2">The sequence shown here is derived from an EMBL/GenBank/DDBJ whole genome shotgun (WGS) entry which is preliminary data.</text>
</comment>
<keyword evidence="1" id="KW-0175">Coiled coil</keyword>
<evidence type="ECO:0000313" key="3">
    <source>
        <dbReference type="Proteomes" id="UP000265520"/>
    </source>
</evidence>
<feature type="non-terminal residue" evidence="2">
    <location>
        <position position="1"/>
    </location>
</feature>
<proteinExistence type="predicted"/>
<accession>A0A392M5F8</accession>
<feature type="coiled-coil region" evidence="1">
    <location>
        <begin position="213"/>
        <end position="276"/>
    </location>
</feature>
<keyword evidence="3" id="KW-1185">Reference proteome</keyword>
<dbReference type="Proteomes" id="UP000265520">
    <property type="component" value="Unassembled WGS sequence"/>
</dbReference>